<sequence length="697" mass="79734">MRAQPSDSSQARIDHLEQLVHTLLKNTRSLQNQINSPSSIDDDDTDHTTILAKAGTVINISSEFKERLSVNEAHWALLLNEIGEVRSHLRAQQKNYEEQTKRISHLLRRSDDPGPTLLFGSTRNMSRSELLSQLPSRYSCDIMVKRFWAHLYPPMHFLHRATFHKQYECFWNDETTASTAWVALLFAILRIAMLDYIRDGDEPPEYRGKCQDLAATFRNRFTDCLILADYTRPQEFLIEALCFHCYGEYVSSRDAKSSTWVLQGMILRLAMRMGYHQTSQPQLSSTPFQAELRRRTWAHIRSADIMFSFQLGLPSMVRIQSFDDPFPRNIHDDEDFSEDCTAIPPALPDSELTQISYLISKSKLVFAFQRALEEISRPDSMRWERVLEIDRELRHIYENVPDYWKLGQLSTPDSLVVIAARFNLSSIHHKALCVLHSRFLDSKSADDRFAYSRRVCLSSAMSILRFQAIQNQKIPVDDHLRSLTNYQTSLTIHDYLLAATIISADLFSGRSTQHSAQGVPPRSEMIKALELSSRIFYQMRDQSMEAFKAADILKMLVRKFQAEDQTSPKEIRYTPNADTSYSAIRREFGVPAPRSGNEFEADRHPESLSRTLTDQPTSLEARSDFDIGEFGARNTALPQLLPNLDWMEPDISSVSSSTGVVDFGADICQSMFDENSGTSYSSFALNDPMSTLCNFSL</sequence>
<evidence type="ECO:0000256" key="1">
    <source>
        <dbReference type="ARBA" id="ARBA00004123"/>
    </source>
</evidence>
<gene>
    <name evidence="4" type="ORF">H2200_012775</name>
</gene>
<keyword evidence="2" id="KW-0539">Nucleus</keyword>
<accession>A0AA38WWW7</accession>
<evidence type="ECO:0000259" key="3">
    <source>
        <dbReference type="SMART" id="SM00906"/>
    </source>
</evidence>
<proteinExistence type="predicted"/>
<comment type="subcellular location">
    <subcellularLocation>
        <location evidence="1">Nucleus</location>
    </subcellularLocation>
</comment>
<dbReference type="GO" id="GO:0003677">
    <property type="term" value="F:DNA binding"/>
    <property type="evidence" value="ECO:0007669"/>
    <property type="project" value="InterPro"/>
</dbReference>
<dbReference type="CDD" id="cd12148">
    <property type="entry name" value="fungal_TF_MHR"/>
    <property type="match status" value="1"/>
</dbReference>
<feature type="domain" description="Xylanolytic transcriptional activator regulatory" evidence="3">
    <location>
        <begin position="259"/>
        <end position="333"/>
    </location>
</feature>
<dbReference type="InterPro" id="IPR050613">
    <property type="entry name" value="Sec_Metabolite_Reg"/>
</dbReference>
<evidence type="ECO:0000313" key="4">
    <source>
        <dbReference type="EMBL" id="KAJ9602582.1"/>
    </source>
</evidence>
<dbReference type="SMART" id="SM00906">
    <property type="entry name" value="Fungal_trans"/>
    <property type="match status" value="1"/>
</dbReference>
<name>A0AA38WWW7_9EURO</name>
<dbReference type="PANTHER" id="PTHR31001:SF49">
    <property type="entry name" value="ZN(II)2CYS6 TRANSCRIPTION FACTOR (EUROFUNG)"/>
    <property type="match status" value="1"/>
</dbReference>
<dbReference type="EMBL" id="JAPDRK010000025">
    <property type="protein sequence ID" value="KAJ9602582.1"/>
    <property type="molecule type" value="Genomic_DNA"/>
</dbReference>
<dbReference type="GO" id="GO:0008270">
    <property type="term" value="F:zinc ion binding"/>
    <property type="evidence" value="ECO:0007669"/>
    <property type="project" value="InterPro"/>
</dbReference>
<evidence type="ECO:0000313" key="5">
    <source>
        <dbReference type="Proteomes" id="UP001172673"/>
    </source>
</evidence>
<dbReference type="GO" id="GO:0005634">
    <property type="term" value="C:nucleus"/>
    <property type="evidence" value="ECO:0007669"/>
    <property type="project" value="UniProtKB-SubCell"/>
</dbReference>
<dbReference type="GO" id="GO:0006351">
    <property type="term" value="P:DNA-templated transcription"/>
    <property type="evidence" value="ECO:0007669"/>
    <property type="project" value="InterPro"/>
</dbReference>
<dbReference type="Proteomes" id="UP001172673">
    <property type="component" value="Unassembled WGS sequence"/>
</dbReference>
<comment type="caution">
    <text evidence="4">The sequence shown here is derived from an EMBL/GenBank/DDBJ whole genome shotgun (WGS) entry which is preliminary data.</text>
</comment>
<evidence type="ECO:0000256" key="2">
    <source>
        <dbReference type="ARBA" id="ARBA00023242"/>
    </source>
</evidence>
<dbReference type="PANTHER" id="PTHR31001">
    <property type="entry name" value="UNCHARACTERIZED TRANSCRIPTIONAL REGULATORY PROTEIN"/>
    <property type="match status" value="1"/>
</dbReference>
<keyword evidence="5" id="KW-1185">Reference proteome</keyword>
<dbReference type="AlphaFoldDB" id="A0AA38WWW7"/>
<protein>
    <recommendedName>
        <fullName evidence="3">Xylanolytic transcriptional activator regulatory domain-containing protein</fullName>
    </recommendedName>
</protein>
<organism evidence="4 5">
    <name type="scientific">Cladophialophora chaetospira</name>
    <dbReference type="NCBI Taxonomy" id="386627"/>
    <lineage>
        <taxon>Eukaryota</taxon>
        <taxon>Fungi</taxon>
        <taxon>Dikarya</taxon>
        <taxon>Ascomycota</taxon>
        <taxon>Pezizomycotina</taxon>
        <taxon>Eurotiomycetes</taxon>
        <taxon>Chaetothyriomycetidae</taxon>
        <taxon>Chaetothyriales</taxon>
        <taxon>Herpotrichiellaceae</taxon>
        <taxon>Cladophialophora</taxon>
    </lineage>
</organism>
<dbReference type="InterPro" id="IPR007219">
    <property type="entry name" value="XnlR_reg_dom"/>
</dbReference>
<reference evidence="4" key="1">
    <citation type="submission" date="2022-10" db="EMBL/GenBank/DDBJ databases">
        <title>Culturing micro-colonial fungi from biological soil crusts in the Mojave desert and describing Neophaeococcomyces mojavensis, and introducing the new genera and species Taxawa tesnikishii.</title>
        <authorList>
            <person name="Kurbessoian T."/>
            <person name="Stajich J.E."/>
        </authorList>
    </citation>
    <scope>NUCLEOTIDE SEQUENCE</scope>
    <source>
        <strain evidence="4">TK_41</strain>
    </source>
</reference>
<dbReference type="Pfam" id="PF04082">
    <property type="entry name" value="Fungal_trans"/>
    <property type="match status" value="1"/>
</dbReference>